<dbReference type="Pfam" id="PF23733">
    <property type="entry name" value="GRXCR1-2_C"/>
    <property type="match status" value="1"/>
</dbReference>
<dbReference type="AlphaFoldDB" id="A0A1D2NMJ8"/>
<protein>
    <recommendedName>
        <fullName evidence="1">Glutaredoxin domain-containing protein</fullName>
    </recommendedName>
</protein>
<accession>A0A1D2NMJ8</accession>
<dbReference type="SUPFAM" id="SSF52833">
    <property type="entry name" value="Thioredoxin-like"/>
    <property type="match status" value="1"/>
</dbReference>
<keyword evidence="3" id="KW-1185">Reference proteome</keyword>
<dbReference type="Pfam" id="PF00462">
    <property type="entry name" value="Glutaredoxin"/>
    <property type="match status" value="1"/>
</dbReference>
<dbReference type="Gene3D" id="3.40.30.10">
    <property type="entry name" value="Glutaredoxin"/>
    <property type="match status" value="1"/>
</dbReference>
<dbReference type="PROSITE" id="PS51354">
    <property type="entry name" value="GLUTAREDOXIN_2"/>
    <property type="match status" value="1"/>
</dbReference>
<proteinExistence type="predicted"/>
<name>A0A1D2NMJ8_ORCCI</name>
<reference evidence="2 3" key="1">
    <citation type="journal article" date="2016" name="Genome Biol. Evol.">
        <title>Gene Family Evolution Reflects Adaptation to Soil Environmental Stressors in the Genome of the Collembolan Orchesella cincta.</title>
        <authorList>
            <person name="Faddeeva-Vakhrusheva A."/>
            <person name="Derks M.F."/>
            <person name="Anvar S.Y."/>
            <person name="Agamennone V."/>
            <person name="Suring W."/>
            <person name="Smit S."/>
            <person name="van Straalen N.M."/>
            <person name="Roelofs D."/>
        </authorList>
    </citation>
    <scope>NUCLEOTIDE SEQUENCE [LARGE SCALE GENOMIC DNA]</scope>
    <source>
        <tissue evidence="2">Mixed pool</tissue>
    </source>
</reference>
<dbReference type="InterPro" id="IPR042797">
    <property type="entry name" value="GRXCR1"/>
</dbReference>
<evidence type="ECO:0000313" key="2">
    <source>
        <dbReference type="EMBL" id="ODN06503.1"/>
    </source>
</evidence>
<dbReference type="OrthoDB" id="423313at2759"/>
<sequence>MGVVRNTFQRCQKVKQILRNLLVKFDERDCYMNRSIQNEIRHRLPNFNQLALPQVFLEGQHLGDAELIEKLNETGELRDLLRPYKSLSVLTTCDRCGGFRMLPCPVCNGSKKSVHRNHFTTEFVALKCMHCDPSGLVRCDVCNNITEA</sequence>
<dbReference type="OMA" id="FADCCAV"/>
<evidence type="ECO:0000259" key="1">
    <source>
        <dbReference type="Pfam" id="PF00462"/>
    </source>
</evidence>
<dbReference type="PANTHER" id="PTHR46990:SF1">
    <property type="entry name" value="GLUTAREDOXIN DOMAIN-CONTAINING CYSTEINE-RICH PROTEIN 1"/>
    <property type="match status" value="1"/>
</dbReference>
<dbReference type="Proteomes" id="UP000094527">
    <property type="component" value="Unassembled WGS sequence"/>
</dbReference>
<dbReference type="SUPFAM" id="SSF57938">
    <property type="entry name" value="DnaJ/Hsp40 cysteine-rich domain"/>
    <property type="match status" value="1"/>
</dbReference>
<dbReference type="GO" id="GO:0007605">
    <property type="term" value="P:sensory perception of sound"/>
    <property type="evidence" value="ECO:0007669"/>
    <property type="project" value="InterPro"/>
</dbReference>
<gene>
    <name evidence="2" type="ORF">Ocin01_00178</name>
</gene>
<comment type="caution">
    <text evidence="2">The sequence shown here is derived from an EMBL/GenBank/DDBJ whole genome shotgun (WGS) entry which is preliminary data.</text>
</comment>
<dbReference type="InterPro" id="IPR002109">
    <property type="entry name" value="Glutaredoxin"/>
</dbReference>
<evidence type="ECO:0000313" key="3">
    <source>
        <dbReference type="Proteomes" id="UP000094527"/>
    </source>
</evidence>
<organism evidence="2 3">
    <name type="scientific">Orchesella cincta</name>
    <name type="common">Springtail</name>
    <name type="synonym">Podura cincta</name>
    <dbReference type="NCBI Taxonomy" id="48709"/>
    <lineage>
        <taxon>Eukaryota</taxon>
        <taxon>Metazoa</taxon>
        <taxon>Ecdysozoa</taxon>
        <taxon>Arthropoda</taxon>
        <taxon>Hexapoda</taxon>
        <taxon>Collembola</taxon>
        <taxon>Entomobryomorpha</taxon>
        <taxon>Entomobryoidea</taxon>
        <taxon>Orchesellidae</taxon>
        <taxon>Orchesellinae</taxon>
        <taxon>Orchesella</taxon>
    </lineage>
</organism>
<dbReference type="STRING" id="48709.A0A1D2NMJ8"/>
<dbReference type="InterPro" id="IPR036249">
    <property type="entry name" value="Thioredoxin-like_sf"/>
</dbReference>
<feature type="domain" description="Glutaredoxin" evidence="1">
    <location>
        <begin position="5"/>
        <end position="61"/>
    </location>
</feature>
<dbReference type="EMBL" id="LJIJ01000004">
    <property type="protein sequence ID" value="ODN06503.1"/>
    <property type="molecule type" value="Genomic_DNA"/>
</dbReference>
<dbReference type="PANTHER" id="PTHR46990">
    <property type="entry name" value="GLUTAREDOXIN DOMAIN-CONTAINING CYSTEINE-RICH PROTEIN 1"/>
    <property type="match status" value="1"/>
</dbReference>
<dbReference type="InterPro" id="IPR036410">
    <property type="entry name" value="HSP_DnaJ_Cys-rich_dom_sf"/>
</dbReference>